<name>A0A8J6Q8W4_9FLAO</name>
<dbReference type="RefSeq" id="WP_188230878.1">
    <property type="nucleotide sequence ID" value="NZ_JACVXB010000006.1"/>
</dbReference>
<dbReference type="Proteomes" id="UP000600588">
    <property type="component" value="Unassembled WGS sequence"/>
</dbReference>
<dbReference type="InterPro" id="IPR029044">
    <property type="entry name" value="Nucleotide-diphossugar_trans"/>
</dbReference>
<protein>
    <submittedName>
        <fullName evidence="1">Uncharacterized protein</fullName>
    </submittedName>
</protein>
<evidence type="ECO:0000313" key="1">
    <source>
        <dbReference type="EMBL" id="MBD0833090.1"/>
    </source>
</evidence>
<evidence type="ECO:0000313" key="2">
    <source>
        <dbReference type="Proteomes" id="UP000600588"/>
    </source>
</evidence>
<dbReference type="Gene3D" id="3.90.550.10">
    <property type="entry name" value="Spore Coat Polysaccharide Biosynthesis Protein SpsA, Chain A"/>
    <property type="match status" value="1"/>
</dbReference>
<reference evidence="1 2" key="1">
    <citation type="submission" date="2020-09" db="EMBL/GenBank/DDBJ databases">
        <title>TT11 complete genome.</title>
        <authorList>
            <person name="Wu Z."/>
        </authorList>
    </citation>
    <scope>NUCLEOTIDE SEQUENCE [LARGE SCALE GENOMIC DNA]</scope>
    <source>
        <strain evidence="1 2">TT11</strain>
    </source>
</reference>
<dbReference type="AlphaFoldDB" id="A0A8J6Q8W4"/>
<proteinExistence type="predicted"/>
<sequence>MVGIKNDNQHKILINVLTRTSNRPIGFLNCHQSVINQTYNNVLHWVSYEDEATKKYIEGHNVHKVKVDAYNGTPVQHSNGFKHAPYNLYCNKLLNQITKGWVLFLDDDDHLIHHKVLEEIVSKIEQGNEDTLFIWQMRYPNGKILPLKKHFQKKRIERNQISTPCFLFHSKYKNQVVWDEWKGSDFRVVSNLFKIIPNKKWIEKVYVQINNFGDYGNRNDISLKTSSKIIFKKNAFWSFIPKYHTKINGVFVFHKKTYIEWSKRLMNKIKRYVKNNR</sequence>
<comment type="caution">
    <text evidence="1">The sequence shown here is derived from an EMBL/GenBank/DDBJ whole genome shotgun (WGS) entry which is preliminary data.</text>
</comment>
<keyword evidence="2" id="KW-1185">Reference proteome</keyword>
<gene>
    <name evidence="1" type="ORF">ICJ83_13205</name>
</gene>
<dbReference type="EMBL" id="JACVXB010000006">
    <property type="protein sequence ID" value="MBD0833090.1"/>
    <property type="molecule type" value="Genomic_DNA"/>
</dbReference>
<organism evidence="1 2">
    <name type="scientific">Aestuariibaculum sediminum</name>
    <dbReference type="NCBI Taxonomy" id="2770637"/>
    <lineage>
        <taxon>Bacteria</taxon>
        <taxon>Pseudomonadati</taxon>
        <taxon>Bacteroidota</taxon>
        <taxon>Flavobacteriia</taxon>
        <taxon>Flavobacteriales</taxon>
        <taxon>Flavobacteriaceae</taxon>
    </lineage>
</organism>
<accession>A0A8J6Q8W4</accession>
<dbReference type="SUPFAM" id="SSF53448">
    <property type="entry name" value="Nucleotide-diphospho-sugar transferases"/>
    <property type="match status" value="1"/>
</dbReference>